<evidence type="ECO:0000256" key="2">
    <source>
        <dbReference type="ARBA" id="ARBA00022980"/>
    </source>
</evidence>
<dbReference type="HOGENOM" id="CLU_074407_0_1_0"/>
<name>A0A059XV39_9BACT</name>
<dbReference type="PANTHER" id="PTHR14413">
    <property type="entry name" value="RIBOSOMAL PROTEIN L17"/>
    <property type="match status" value="1"/>
</dbReference>
<feature type="compositionally biased region" description="Basic and acidic residues" evidence="6">
    <location>
        <begin position="138"/>
        <end position="154"/>
    </location>
</feature>
<evidence type="ECO:0000256" key="6">
    <source>
        <dbReference type="SAM" id="MobiDB-lite"/>
    </source>
</evidence>
<evidence type="ECO:0000256" key="4">
    <source>
        <dbReference type="HAMAP-Rule" id="MF_01368"/>
    </source>
</evidence>
<evidence type="ECO:0000256" key="1">
    <source>
        <dbReference type="ARBA" id="ARBA00008777"/>
    </source>
</evidence>
<dbReference type="GO" id="GO:0003735">
    <property type="term" value="F:structural constituent of ribosome"/>
    <property type="evidence" value="ECO:0007669"/>
    <property type="project" value="InterPro"/>
</dbReference>
<dbReference type="PANTHER" id="PTHR14413:SF16">
    <property type="entry name" value="LARGE RIBOSOMAL SUBUNIT PROTEIN BL17M"/>
    <property type="match status" value="1"/>
</dbReference>
<keyword evidence="2 4" id="KW-0689">Ribosomal protein</keyword>
<keyword evidence="3 4" id="KW-0687">Ribonucleoprotein</keyword>
<organism evidence="7 8">
    <name type="scientific">Leptospirillum ferriphilum YSK</name>
    <dbReference type="NCBI Taxonomy" id="1441628"/>
    <lineage>
        <taxon>Bacteria</taxon>
        <taxon>Pseudomonadati</taxon>
        <taxon>Nitrospirota</taxon>
        <taxon>Nitrospiria</taxon>
        <taxon>Nitrospirales</taxon>
        <taxon>Nitrospiraceae</taxon>
        <taxon>Leptospirillum</taxon>
    </lineage>
</organism>
<evidence type="ECO:0000256" key="5">
    <source>
        <dbReference type="RuleBase" id="RU000660"/>
    </source>
</evidence>
<dbReference type="EMBL" id="CP007243">
    <property type="protein sequence ID" value="AIA30698.1"/>
    <property type="molecule type" value="Genomic_DNA"/>
</dbReference>
<dbReference type="AlphaFoldDB" id="A0A059XV39"/>
<comment type="subunit">
    <text evidence="4">Part of the 50S ribosomal subunit. Contacts protein L32.</text>
</comment>
<dbReference type="Gene3D" id="3.90.1030.10">
    <property type="entry name" value="Ribosomal protein L17"/>
    <property type="match status" value="1"/>
</dbReference>
<dbReference type="Pfam" id="PF01196">
    <property type="entry name" value="Ribosomal_L17"/>
    <property type="match status" value="1"/>
</dbReference>
<evidence type="ECO:0000256" key="3">
    <source>
        <dbReference type="ARBA" id="ARBA00023274"/>
    </source>
</evidence>
<proteinExistence type="inferred from homology"/>
<evidence type="ECO:0000313" key="8">
    <source>
        <dbReference type="Proteomes" id="UP000027059"/>
    </source>
</evidence>
<feature type="region of interest" description="Disordered" evidence="6">
    <location>
        <begin position="120"/>
        <end position="154"/>
    </location>
</feature>
<dbReference type="InterPro" id="IPR036373">
    <property type="entry name" value="Ribosomal_bL17_sf"/>
</dbReference>
<accession>A0A059XV39</accession>
<evidence type="ECO:0000313" key="7">
    <source>
        <dbReference type="EMBL" id="AIA30698.1"/>
    </source>
</evidence>
<dbReference type="SUPFAM" id="SSF64263">
    <property type="entry name" value="Prokaryotic ribosomal protein L17"/>
    <property type="match status" value="1"/>
</dbReference>
<dbReference type="InterPro" id="IPR047859">
    <property type="entry name" value="Ribosomal_bL17_CS"/>
</dbReference>
<dbReference type="KEGG" id="lfp:Y981_07835"/>
<gene>
    <name evidence="4" type="primary">rplQ</name>
    <name evidence="7" type="ORF">Y981_07835</name>
</gene>
<comment type="similarity">
    <text evidence="1 4 5">Belongs to the bacterial ribosomal protein bL17 family.</text>
</comment>
<dbReference type="GO" id="GO:0006412">
    <property type="term" value="P:translation"/>
    <property type="evidence" value="ECO:0007669"/>
    <property type="project" value="UniProtKB-UniRule"/>
</dbReference>
<sequence length="154" mass="17834">MRHRMQGRQFGRDSRHRQAMFRSMITSFFEHEKIETTTMKAKELKPMIEKMITKARVKNINILRDLLKTIRDKDVAFHLLDEIAPRFSTRPGGYTRIVKTRRRIGDGAEMAILELVESGRSLSDKRKSELAAQKPKKKSSEETKSSDKEVAAKS</sequence>
<dbReference type="InterPro" id="IPR000456">
    <property type="entry name" value="Ribosomal_bL17"/>
</dbReference>
<reference evidence="7 8" key="2">
    <citation type="journal article" date="2015" name="Biomed. Res. Int.">
        <title>Effects of Arsenite Resistance on the Growth and Functional Gene Expression of Leptospirillum ferriphilum and Acidithiobacillus thiooxidans in Pure Culture and Coculture.</title>
        <authorList>
            <person name="Jiang H."/>
            <person name="Liang Y."/>
            <person name="Yin H."/>
            <person name="Xiao Y."/>
            <person name="Guo X."/>
            <person name="Xu Y."/>
            <person name="Hu Q."/>
            <person name="Liu H."/>
            <person name="Liu X."/>
        </authorList>
    </citation>
    <scope>NUCLEOTIDE SEQUENCE [LARGE SCALE GENOMIC DNA]</scope>
    <source>
        <strain evidence="7 8">YSK</strain>
    </source>
</reference>
<dbReference type="NCBIfam" id="TIGR00059">
    <property type="entry name" value="L17"/>
    <property type="match status" value="1"/>
</dbReference>
<dbReference type="PROSITE" id="PS01167">
    <property type="entry name" value="RIBOSOMAL_L17"/>
    <property type="match status" value="1"/>
</dbReference>
<keyword evidence="8" id="KW-1185">Reference proteome</keyword>
<protein>
    <recommendedName>
        <fullName evidence="4">Large ribosomal subunit protein bL17</fullName>
    </recommendedName>
</protein>
<dbReference type="RefSeq" id="WP_023525347.1">
    <property type="nucleotide sequence ID" value="NZ_CP007243.1"/>
</dbReference>
<reference evidence="8" key="1">
    <citation type="submission" date="2014-02" db="EMBL/GenBank/DDBJ databases">
        <title>Complete genome sequence and comparative genomic analysis of the nitrogen-fixing bacterium Leptospirillum ferriphilum YSK.</title>
        <authorList>
            <person name="Guo X."/>
            <person name="Yin H."/>
            <person name="Liang Y."/>
            <person name="Hu Q."/>
            <person name="Ma L."/>
            <person name="Xiao Y."/>
            <person name="Zhang X."/>
            <person name="Qiu G."/>
            <person name="Liu X."/>
        </authorList>
    </citation>
    <scope>NUCLEOTIDE SEQUENCE [LARGE SCALE GENOMIC DNA]</scope>
    <source>
        <strain evidence="8">YSK</strain>
    </source>
</reference>
<dbReference type="HAMAP" id="MF_01368">
    <property type="entry name" value="Ribosomal_bL17"/>
    <property type="match status" value="1"/>
</dbReference>
<dbReference type="OrthoDB" id="9809073at2"/>
<dbReference type="GO" id="GO:0022625">
    <property type="term" value="C:cytosolic large ribosomal subunit"/>
    <property type="evidence" value="ECO:0007669"/>
    <property type="project" value="TreeGrafter"/>
</dbReference>
<dbReference type="Proteomes" id="UP000027059">
    <property type="component" value="Chromosome"/>
</dbReference>